<sequence length="371" mass="42304">MMEAVSLDTGNVMVWRSVMEEKMNYGVTEQDSTQIRIVGNNEREGRVEVYHNGQWGTVCDDSWDDDDATVVCRQLGLGESGTAVCCASFGAGEGPIWLDDVRCTGSESNIGSCGNNGWGIEDCGHLEDAGVRCWTETPFCGTVPFNDFLRRRNYTCTAPSAYIASANYPLPYEQNRDWFWHITTSPSTYIEVKFEEFDIESSTKDCEEDYLEFQMRSFILRVCNSRNNFFNSSFLSDQNNLTVKLHSGRFSFGGRFLAIYWERKFVQNVAVQQNVTCRVQNGRRHCYCLFNYHQALTWQNASQGCKNCGDGGYLAVIQSQQDMDTLQQFILQEGDAYQSAYIGLKWNEDSQRFVLVSQASLHLFTDWKVSR</sequence>
<feature type="disulfide bond" evidence="6">
    <location>
        <begin position="103"/>
        <end position="113"/>
    </location>
</feature>
<dbReference type="InterPro" id="IPR000859">
    <property type="entry name" value="CUB_dom"/>
</dbReference>
<reference evidence="10" key="1">
    <citation type="submission" date="2021-10" db="EMBL/GenBank/DDBJ databases">
        <title>Tropical sea cucumber genome reveals ecological adaptation and Cuvierian tubules defense mechanism.</title>
        <authorList>
            <person name="Chen T."/>
        </authorList>
    </citation>
    <scope>NUCLEOTIDE SEQUENCE</scope>
    <source>
        <strain evidence="10">Nanhai2018</strain>
        <tissue evidence="10">Muscle</tissue>
    </source>
</reference>
<evidence type="ECO:0000313" key="10">
    <source>
        <dbReference type="EMBL" id="KAJ8018483.1"/>
    </source>
</evidence>
<dbReference type="InterPro" id="IPR036772">
    <property type="entry name" value="SRCR-like_dom_sf"/>
</dbReference>
<name>A0A9Q1BAQ5_HOLLE</name>
<organism evidence="10 11">
    <name type="scientific">Holothuria leucospilota</name>
    <name type="common">Black long sea cucumber</name>
    <name type="synonym">Mertensiothuria leucospilota</name>
    <dbReference type="NCBI Taxonomy" id="206669"/>
    <lineage>
        <taxon>Eukaryota</taxon>
        <taxon>Metazoa</taxon>
        <taxon>Echinodermata</taxon>
        <taxon>Eleutherozoa</taxon>
        <taxon>Echinozoa</taxon>
        <taxon>Holothuroidea</taxon>
        <taxon>Aspidochirotacea</taxon>
        <taxon>Aspidochirotida</taxon>
        <taxon>Holothuriidae</taxon>
        <taxon>Holothuria</taxon>
    </lineage>
</organism>
<dbReference type="Proteomes" id="UP001152320">
    <property type="component" value="Unassembled WGS sequence"/>
</dbReference>
<evidence type="ECO:0000256" key="2">
    <source>
        <dbReference type="ARBA" id="ARBA00022737"/>
    </source>
</evidence>
<feature type="disulfide bond" evidence="6">
    <location>
        <begin position="59"/>
        <end position="123"/>
    </location>
</feature>
<proteinExistence type="predicted"/>
<dbReference type="PANTHER" id="PTHR48071:SF18">
    <property type="entry name" value="DELETED IN MALIGNANT BRAIN TUMORS 1 PROTEIN-RELATED"/>
    <property type="match status" value="1"/>
</dbReference>
<feature type="domain" description="C-type lectin" evidence="8">
    <location>
        <begin position="282"/>
        <end position="371"/>
    </location>
</feature>
<accession>A0A9Q1BAQ5</accession>
<dbReference type="PROSITE" id="PS50041">
    <property type="entry name" value="C_TYPE_LECTIN_2"/>
    <property type="match status" value="1"/>
</dbReference>
<dbReference type="Pfam" id="PF00530">
    <property type="entry name" value="SRCR"/>
    <property type="match status" value="1"/>
</dbReference>
<dbReference type="Gene3D" id="3.10.100.10">
    <property type="entry name" value="Mannose-Binding Protein A, subunit A"/>
    <property type="match status" value="1"/>
</dbReference>
<dbReference type="GO" id="GO:0016020">
    <property type="term" value="C:membrane"/>
    <property type="evidence" value="ECO:0007669"/>
    <property type="project" value="InterPro"/>
</dbReference>
<dbReference type="InterPro" id="IPR001304">
    <property type="entry name" value="C-type_lectin-like"/>
</dbReference>
<keyword evidence="1" id="KW-0732">Signal</keyword>
<feature type="disulfide bond" evidence="5">
    <location>
        <begin position="206"/>
        <end position="223"/>
    </location>
</feature>
<dbReference type="SMART" id="SM00042">
    <property type="entry name" value="CUB"/>
    <property type="match status" value="1"/>
</dbReference>
<evidence type="ECO:0000256" key="1">
    <source>
        <dbReference type="ARBA" id="ARBA00022729"/>
    </source>
</evidence>
<dbReference type="InterPro" id="IPR016186">
    <property type="entry name" value="C-type_lectin-like/link_sf"/>
</dbReference>
<dbReference type="SMART" id="SM00202">
    <property type="entry name" value="SR"/>
    <property type="match status" value="1"/>
</dbReference>
<dbReference type="InterPro" id="IPR016187">
    <property type="entry name" value="CTDL_fold"/>
</dbReference>
<dbReference type="EMBL" id="JAIZAY010000336">
    <property type="protein sequence ID" value="KAJ8018483.1"/>
    <property type="molecule type" value="Genomic_DNA"/>
</dbReference>
<dbReference type="FunFam" id="3.10.250.10:FF:000006">
    <property type="entry name" value="neurotrypsin isoform X2"/>
    <property type="match status" value="1"/>
</dbReference>
<dbReference type="Gene3D" id="2.60.120.290">
    <property type="entry name" value="Spermadhesin, CUB domain"/>
    <property type="match status" value="1"/>
</dbReference>
<evidence type="ECO:0000259" key="8">
    <source>
        <dbReference type="PROSITE" id="PS50041"/>
    </source>
</evidence>
<evidence type="ECO:0000259" key="7">
    <source>
        <dbReference type="PROSITE" id="PS01180"/>
    </source>
</evidence>
<dbReference type="Pfam" id="PF00431">
    <property type="entry name" value="CUB"/>
    <property type="match status" value="1"/>
</dbReference>
<dbReference type="OrthoDB" id="536948at2759"/>
<dbReference type="Gene3D" id="3.10.250.10">
    <property type="entry name" value="SRCR-like domain"/>
    <property type="match status" value="1"/>
</dbReference>
<evidence type="ECO:0000256" key="3">
    <source>
        <dbReference type="ARBA" id="ARBA00023157"/>
    </source>
</evidence>
<feature type="disulfide bond" evidence="6">
    <location>
        <begin position="72"/>
        <end position="133"/>
    </location>
</feature>
<evidence type="ECO:0000313" key="11">
    <source>
        <dbReference type="Proteomes" id="UP001152320"/>
    </source>
</evidence>
<dbReference type="SUPFAM" id="SSF56487">
    <property type="entry name" value="SRCR-like"/>
    <property type="match status" value="1"/>
</dbReference>
<dbReference type="PROSITE" id="PS50287">
    <property type="entry name" value="SRCR_2"/>
    <property type="match status" value="1"/>
</dbReference>
<keyword evidence="2" id="KW-0677">Repeat</keyword>
<dbReference type="PRINTS" id="PR00258">
    <property type="entry name" value="SPERACTRCPTR"/>
</dbReference>
<dbReference type="InterPro" id="IPR035914">
    <property type="entry name" value="Sperma_CUB_dom_sf"/>
</dbReference>
<dbReference type="CDD" id="cd00041">
    <property type="entry name" value="CUB"/>
    <property type="match status" value="1"/>
</dbReference>
<dbReference type="PROSITE" id="PS00420">
    <property type="entry name" value="SRCR_1"/>
    <property type="match status" value="1"/>
</dbReference>
<keyword evidence="4" id="KW-0325">Glycoprotein</keyword>
<feature type="domain" description="SRCR" evidence="9">
    <location>
        <begin position="35"/>
        <end position="134"/>
    </location>
</feature>
<dbReference type="PROSITE" id="PS01180">
    <property type="entry name" value="CUB"/>
    <property type="match status" value="1"/>
</dbReference>
<gene>
    <name evidence="10" type="ORF">HOLleu_43503</name>
</gene>
<keyword evidence="3 6" id="KW-1015">Disulfide bond</keyword>
<dbReference type="InterPro" id="IPR001190">
    <property type="entry name" value="SRCR"/>
</dbReference>
<evidence type="ECO:0000256" key="4">
    <source>
        <dbReference type="ARBA" id="ARBA00023180"/>
    </source>
</evidence>
<comment type="caution">
    <text evidence="5">Lacks conserved residue(s) required for the propagation of feature annotation.</text>
</comment>
<dbReference type="SUPFAM" id="SSF56436">
    <property type="entry name" value="C-type lectin-like"/>
    <property type="match status" value="1"/>
</dbReference>
<comment type="caution">
    <text evidence="10">The sequence shown here is derived from an EMBL/GenBank/DDBJ whole genome shotgun (WGS) entry which is preliminary data.</text>
</comment>
<protein>
    <submittedName>
        <fullName evidence="10">Deleted in malignant brain tumors 1 protein</fullName>
    </submittedName>
</protein>
<dbReference type="PANTHER" id="PTHR48071">
    <property type="entry name" value="SRCR DOMAIN-CONTAINING PROTEIN"/>
    <property type="match status" value="1"/>
</dbReference>
<keyword evidence="11" id="KW-1185">Reference proteome</keyword>
<evidence type="ECO:0000259" key="9">
    <source>
        <dbReference type="PROSITE" id="PS50287"/>
    </source>
</evidence>
<dbReference type="SUPFAM" id="SSF49854">
    <property type="entry name" value="Spermadhesin, CUB domain"/>
    <property type="match status" value="1"/>
</dbReference>
<evidence type="ECO:0000256" key="6">
    <source>
        <dbReference type="PROSITE-ProRule" id="PRU00196"/>
    </source>
</evidence>
<evidence type="ECO:0000256" key="5">
    <source>
        <dbReference type="PROSITE-ProRule" id="PRU00059"/>
    </source>
</evidence>
<dbReference type="AlphaFoldDB" id="A0A9Q1BAQ5"/>
<dbReference type="Pfam" id="PF00059">
    <property type="entry name" value="Lectin_C"/>
    <property type="match status" value="1"/>
</dbReference>
<feature type="domain" description="CUB" evidence="7">
    <location>
        <begin position="140"/>
        <end position="263"/>
    </location>
</feature>